<keyword evidence="2" id="KW-1185">Reference proteome</keyword>
<proteinExistence type="predicted"/>
<gene>
    <name evidence="1" type="ORF">MLD38_004887</name>
</gene>
<evidence type="ECO:0000313" key="1">
    <source>
        <dbReference type="EMBL" id="KAI4387020.1"/>
    </source>
</evidence>
<organism evidence="1 2">
    <name type="scientific">Melastoma candidum</name>
    <dbReference type="NCBI Taxonomy" id="119954"/>
    <lineage>
        <taxon>Eukaryota</taxon>
        <taxon>Viridiplantae</taxon>
        <taxon>Streptophyta</taxon>
        <taxon>Embryophyta</taxon>
        <taxon>Tracheophyta</taxon>
        <taxon>Spermatophyta</taxon>
        <taxon>Magnoliopsida</taxon>
        <taxon>eudicotyledons</taxon>
        <taxon>Gunneridae</taxon>
        <taxon>Pentapetalae</taxon>
        <taxon>rosids</taxon>
        <taxon>malvids</taxon>
        <taxon>Myrtales</taxon>
        <taxon>Melastomataceae</taxon>
        <taxon>Melastomatoideae</taxon>
        <taxon>Melastomateae</taxon>
        <taxon>Melastoma</taxon>
    </lineage>
</organism>
<protein>
    <submittedName>
        <fullName evidence="1">Uncharacterized protein</fullName>
    </submittedName>
</protein>
<accession>A0ACB9S7Z4</accession>
<comment type="caution">
    <text evidence="1">The sequence shown here is derived from an EMBL/GenBank/DDBJ whole genome shotgun (WGS) entry which is preliminary data.</text>
</comment>
<name>A0ACB9S7Z4_9MYRT</name>
<dbReference type="EMBL" id="CM042881">
    <property type="protein sequence ID" value="KAI4387020.1"/>
    <property type="molecule type" value="Genomic_DNA"/>
</dbReference>
<evidence type="ECO:0000313" key="2">
    <source>
        <dbReference type="Proteomes" id="UP001057402"/>
    </source>
</evidence>
<reference evidence="2" key="1">
    <citation type="journal article" date="2023" name="Front. Plant Sci.">
        <title>Chromosomal-level genome assembly of Melastoma candidum provides insights into trichome evolution.</title>
        <authorList>
            <person name="Zhong Y."/>
            <person name="Wu W."/>
            <person name="Sun C."/>
            <person name="Zou P."/>
            <person name="Liu Y."/>
            <person name="Dai S."/>
            <person name="Zhou R."/>
        </authorList>
    </citation>
    <scope>NUCLEOTIDE SEQUENCE [LARGE SCALE GENOMIC DNA]</scope>
</reference>
<dbReference type="Proteomes" id="UP001057402">
    <property type="component" value="Chromosome 2"/>
</dbReference>
<sequence length="98" mass="11087">MGIKGSEFRSSGLGSSVSSFSPRKDVMGVLEIAQKMKEMGFMDSADFDWILDLEEALHCYSLLTCPFYLDIVHRFFLEIYSDFTVARNLMLSAGPRCE</sequence>